<dbReference type="RefSeq" id="WP_148897795.1">
    <property type="nucleotide sequence ID" value="NZ_VNHY01000001.1"/>
</dbReference>
<organism evidence="3 4">
    <name type="scientific">Fodinibius salinus</name>
    <dbReference type="NCBI Taxonomy" id="860790"/>
    <lineage>
        <taxon>Bacteria</taxon>
        <taxon>Pseudomonadati</taxon>
        <taxon>Balneolota</taxon>
        <taxon>Balneolia</taxon>
        <taxon>Balneolales</taxon>
        <taxon>Balneolaceae</taxon>
        <taxon>Fodinibius</taxon>
    </lineage>
</organism>
<dbReference type="OrthoDB" id="9760689at2"/>
<dbReference type="PANTHER" id="PTHR43861">
    <property type="entry name" value="TRANS-ACONITATE 2-METHYLTRANSFERASE-RELATED"/>
    <property type="match status" value="1"/>
</dbReference>
<evidence type="ECO:0000313" key="4">
    <source>
        <dbReference type="Proteomes" id="UP000324595"/>
    </source>
</evidence>
<protein>
    <submittedName>
        <fullName evidence="3">Malonyl-CoA O-methyltransferase</fullName>
    </submittedName>
</protein>
<dbReference type="InterPro" id="IPR041698">
    <property type="entry name" value="Methyltransf_25"/>
</dbReference>
<comment type="caution">
    <text evidence="3">The sequence shown here is derived from an EMBL/GenBank/DDBJ whole genome shotgun (WGS) entry which is preliminary data.</text>
</comment>
<dbReference type="CDD" id="cd02440">
    <property type="entry name" value="AdoMet_MTases"/>
    <property type="match status" value="1"/>
</dbReference>
<dbReference type="EMBL" id="VNHY01000001">
    <property type="protein sequence ID" value="TYP95116.1"/>
    <property type="molecule type" value="Genomic_DNA"/>
</dbReference>
<keyword evidence="4" id="KW-1185">Reference proteome</keyword>
<keyword evidence="3" id="KW-0489">Methyltransferase</keyword>
<proteinExistence type="predicted"/>
<name>A0A5D3YLS3_9BACT</name>
<evidence type="ECO:0000259" key="2">
    <source>
        <dbReference type="Pfam" id="PF13649"/>
    </source>
</evidence>
<feature type="domain" description="Methyltransferase" evidence="2">
    <location>
        <begin position="56"/>
        <end position="149"/>
    </location>
</feature>
<dbReference type="GO" id="GO:0008168">
    <property type="term" value="F:methyltransferase activity"/>
    <property type="evidence" value="ECO:0007669"/>
    <property type="project" value="UniProtKB-KW"/>
</dbReference>
<dbReference type="GO" id="GO:0032259">
    <property type="term" value="P:methylation"/>
    <property type="evidence" value="ECO:0007669"/>
    <property type="project" value="UniProtKB-KW"/>
</dbReference>
<dbReference type="Gene3D" id="3.40.50.150">
    <property type="entry name" value="Vaccinia Virus protein VP39"/>
    <property type="match status" value="1"/>
</dbReference>
<dbReference type="Proteomes" id="UP000324595">
    <property type="component" value="Unassembled WGS sequence"/>
</dbReference>
<keyword evidence="1 3" id="KW-0808">Transferase</keyword>
<dbReference type="SUPFAM" id="SSF53335">
    <property type="entry name" value="S-adenosyl-L-methionine-dependent methyltransferases"/>
    <property type="match status" value="1"/>
</dbReference>
<gene>
    <name evidence="3" type="ORF">LX73_0411</name>
</gene>
<evidence type="ECO:0000313" key="3">
    <source>
        <dbReference type="EMBL" id="TYP95116.1"/>
    </source>
</evidence>
<evidence type="ECO:0000256" key="1">
    <source>
        <dbReference type="ARBA" id="ARBA00022679"/>
    </source>
</evidence>
<sequence>MNELAHLDEDLKNDISSAFGKSAEYYQQHAELQKQAANRLIASLEPWRDILPSGPIIELGCGTGFVTEGLAELYTDKEIQVTDLSDQMVEFCQQRFADSSNLQFRVQDAEEVSYDDPHYAMTISGFTAQWFEDAAQTLGKWLQATKPGGLLLVSFPGNESFPEWEEKCQELGLPFTANKLPDVEEMVVKMSVGPAQVDYYEDTVTQSFDSAGQFFRHLKNVGAATQKEGRALSPKELTMLINHWDNSTEGNIEVSYHLVFLAVKRDYDS</sequence>
<accession>A0A5D3YLS3</accession>
<reference evidence="3 4" key="1">
    <citation type="submission" date="2019-07" db="EMBL/GenBank/DDBJ databases">
        <title>Genomic Encyclopedia of Archaeal and Bacterial Type Strains, Phase II (KMG-II): from individual species to whole genera.</title>
        <authorList>
            <person name="Goeker M."/>
        </authorList>
    </citation>
    <scope>NUCLEOTIDE SEQUENCE [LARGE SCALE GENOMIC DNA]</scope>
    <source>
        <strain evidence="3 4">DSM 21935</strain>
    </source>
</reference>
<dbReference type="AlphaFoldDB" id="A0A5D3YLS3"/>
<dbReference type="Pfam" id="PF13649">
    <property type="entry name" value="Methyltransf_25"/>
    <property type="match status" value="1"/>
</dbReference>
<dbReference type="InterPro" id="IPR029063">
    <property type="entry name" value="SAM-dependent_MTases_sf"/>
</dbReference>